<proteinExistence type="predicted"/>
<dbReference type="EMBL" id="NJGD01000019">
    <property type="protein sequence ID" value="PJR11564.1"/>
    <property type="molecule type" value="Genomic_DNA"/>
</dbReference>
<dbReference type="RefSeq" id="WP_100674298.1">
    <property type="nucleotide sequence ID" value="NZ_NJGD01000019.1"/>
</dbReference>
<organism evidence="1 2">
    <name type="scientific">Rhizobium meliloti</name>
    <name type="common">Ensifer meliloti</name>
    <name type="synonym">Sinorhizobium meliloti</name>
    <dbReference type="NCBI Taxonomy" id="382"/>
    <lineage>
        <taxon>Bacteria</taxon>
        <taxon>Pseudomonadati</taxon>
        <taxon>Pseudomonadota</taxon>
        <taxon>Alphaproteobacteria</taxon>
        <taxon>Hyphomicrobiales</taxon>
        <taxon>Rhizobiaceae</taxon>
        <taxon>Sinorhizobium/Ensifer group</taxon>
        <taxon>Sinorhizobium</taxon>
    </lineage>
</organism>
<dbReference type="Proteomes" id="UP000231987">
    <property type="component" value="Unassembled WGS sequence"/>
</dbReference>
<gene>
    <name evidence="1" type="ORF">CEJ86_27780</name>
</gene>
<evidence type="ECO:0000313" key="2">
    <source>
        <dbReference type="Proteomes" id="UP000231987"/>
    </source>
</evidence>
<name>A0A2J0YVX7_RHIML</name>
<protein>
    <submittedName>
        <fullName evidence="1">Uncharacterized protein</fullName>
    </submittedName>
</protein>
<comment type="caution">
    <text evidence="1">The sequence shown here is derived from an EMBL/GenBank/DDBJ whole genome shotgun (WGS) entry which is preliminary data.</text>
</comment>
<evidence type="ECO:0000313" key="1">
    <source>
        <dbReference type="EMBL" id="PJR11564.1"/>
    </source>
</evidence>
<accession>A0A2J0YVX7</accession>
<dbReference type="AlphaFoldDB" id="A0A2J0YVX7"/>
<reference evidence="1 2" key="1">
    <citation type="submission" date="2017-06" db="EMBL/GenBank/DDBJ databases">
        <title>Ensifer strains isolated from leguminous trees and herbs display diverse denitrification phenotypes with some acting as strong N2O sinks.</title>
        <authorList>
            <person name="Woliy K."/>
            <person name="Mania D."/>
            <person name="Bakken L.R."/>
            <person name="Frostegard A."/>
        </authorList>
    </citation>
    <scope>NUCLEOTIDE SEQUENCE [LARGE SCALE GENOMIC DNA]</scope>
    <source>
        <strain evidence="1 2">AC50a</strain>
    </source>
</reference>
<sequence>MAFSPNAETVFADGPFGSPLQPAKSEIRALLTQYETAIDAYSSGAGSIAKPTKALLDADLAHAADVTAWVYADTAVANNGIYRKTGASGAGSWSFILPLPFSFINAVDAGAGAANAIQATTTIPVSEYALIKMNIFEANTGSPVTISFNGGTALTIKTNSGNDVAAGGLVAGMIVLGIVSGSTFRLLSDQVSSAIVAAAEAAQAAAEAAAAAAQGVGFSVAVWDSGTTRTMIERARDTYCILDAPGQPDPTGNNDSTAALRAMLAEGVRSEITKGDFVTLQPLLLKTPGQVIFGHGGGYGYSNFPNALKDYVGHSRIVAAGDAAAKRVMTRRLMRSVVGDPNDAPMNAVFDVQADGVQANDLTVWLDCDYSDASPSNLGANWDVGVMVGTRPGFKARNLQILGYFRKAGLYLDVSDANGYPALLDYDGNPLDPSNPSTFNGGDGTTLFDPYIRGAKVGLAVLGGLNDADGNYLPFGGVLGTDARGGSGFSDFNVFAGRLYGRDHHSGYRGADPNAVPLTQVGLLSEDDDDIYASLFIDGRCGNGGSTTHGIGCLRGMNFFNTRVSSMEKMRAYIRRADEVSFIGRAWSDTPTASPKNTAGGTISSQDYVNSTYGHFTTHPTLTGMVHLDRASGGIAQTWVTNRDRLTVVNAQGNSQVTNLTIRKGPNSVEIGDAGRVNLADDVATSFPIPGGNQSCVVAIMTSNGADATAPRGTFLVRSGTAPVALSMASTANITFTTGALANAGGTDGNVTISTHTDGKLYISNRAGASRTITVQFLAPA</sequence>